<comment type="caution">
    <text evidence="5">The sequence shown here is derived from an EMBL/GenBank/DDBJ whole genome shotgun (WGS) entry which is preliminary data.</text>
</comment>
<dbReference type="GO" id="GO:0016787">
    <property type="term" value="F:hydrolase activity"/>
    <property type="evidence" value="ECO:0007669"/>
    <property type="project" value="UniProtKB-KW"/>
</dbReference>
<dbReference type="Pfam" id="PF00293">
    <property type="entry name" value="NUDIX"/>
    <property type="match status" value="1"/>
</dbReference>
<dbReference type="STRING" id="699431.SY89_00017"/>
<dbReference type="EMBL" id="LGUC01000001">
    <property type="protein sequence ID" value="KPN32346.1"/>
    <property type="molecule type" value="Genomic_DNA"/>
</dbReference>
<feature type="region of interest" description="Disordered" evidence="3">
    <location>
        <begin position="110"/>
        <end position="129"/>
    </location>
</feature>
<dbReference type="InterPro" id="IPR020084">
    <property type="entry name" value="NUDIX_hydrolase_CS"/>
</dbReference>
<evidence type="ECO:0000256" key="3">
    <source>
        <dbReference type="SAM" id="MobiDB-lite"/>
    </source>
</evidence>
<dbReference type="EMBL" id="LGUC01000001">
    <property type="protein sequence ID" value="KPN29304.1"/>
    <property type="molecule type" value="Genomic_DNA"/>
</dbReference>
<accession>A0A0P7GLA1</accession>
<keyword evidence="7" id="KW-1185">Reference proteome</keyword>
<protein>
    <submittedName>
        <fullName evidence="5">Nucleoside triphosphate pyrophosphohydrolase</fullName>
    </submittedName>
</protein>
<evidence type="ECO:0000256" key="2">
    <source>
        <dbReference type="ARBA" id="ARBA00022801"/>
    </source>
</evidence>
<dbReference type="PANTHER" id="PTHR43046:SF14">
    <property type="entry name" value="MUTT_NUDIX FAMILY PROTEIN"/>
    <property type="match status" value="1"/>
</dbReference>
<dbReference type="InterPro" id="IPR020476">
    <property type="entry name" value="Nudix_hydrolase"/>
</dbReference>
<evidence type="ECO:0000256" key="1">
    <source>
        <dbReference type="ARBA" id="ARBA00001946"/>
    </source>
</evidence>
<comment type="cofactor">
    <cofactor evidence="1">
        <name>Mg(2+)</name>
        <dbReference type="ChEBI" id="CHEBI:18420"/>
    </cofactor>
</comment>
<dbReference type="PRINTS" id="PR00502">
    <property type="entry name" value="NUDIXFAMILY"/>
</dbReference>
<dbReference type="PANTHER" id="PTHR43046">
    <property type="entry name" value="GDP-MANNOSE MANNOSYL HYDROLASE"/>
    <property type="match status" value="1"/>
</dbReference>
<evidence type="ECO:0000313" key="5">
    <source>
        <dbReference type="EMBL" id="KPN29304.1"/>
    </source>
</evidence>
<keyword evidence="2 5" id="KW-0378">Hydrolase</keyword>
<dbReference type="CDD" id="cd04699">
    <property type="entry name" value="NUDIX_MutT_Nudt1"/>
    <property type="match status" value="1"/>
</dbReference>
<sequence length="129" mass="14312">MPQLAFVGSSSTDDELLLVRRASDSGWELPGGRLEPGENPVPGLRREIDEETGLDVAVDEPVHTVAWRNDAGRDRFGVYYCCSTTDREVSLSAEHTTAEWTRPGVARRRLSDPQARGVERVMERSVSTL</sequence>
<organism evidence="5 7">
    <name type="scientific">Halolamina pelagica</name>
    <dbReference type="NCBI Taxonomy" id="699431"/>
    <lineage>
        <taxon>Archaea</taxon>
        <taxon>Methanobacteriati</taxon>
        <taxon>Methanobacteriota</taxon>
        <taxon>Stenosarchaea group</taxon>
        <taxon>Halobacteria</taxon>
        <taxon>Halobacteriales</taxon>
        <taxon>Haloferacaceae</taxon>
    </lineage>
</organism>
<name>A0A0P7GLA1_9EURY</name>
<dbReference type="InterPro" id="IPR000086">
    <property type="entry name" value="NUDIX_hydrolase_dom"/>
</dbReference>
<proteinExistence type="predicted"/>
<reference evidence="7" key="1">
    <citation type="submission" date="2013-11" db="EMBL/GenBank/DDBJ databases">
        <authorList>
            <person name="Hoang H.T."/>
            <person name="Killian M.L."/>
            <person name="Madson D.M."/>
            <person name="Arruda P.H.E."/>
            <person name="Sun D."/>
            <person name="Schwartz K.J."/>
            <person name="Yoon K."/>
        </authorList>
    </citation>
    <scope>NUCLEOTIDE SEQUENCE [LARGE SCALE GENOMIC DNA]</scope>
    <source>
        <strain evidence="7">CDK2</strain>
    </source>
</reference>
<dbReference type="PROSITE" id="PS51462">
    <property type="entry name" value="NUDIX"/>
    <property type="match status" value="1"/>
</dbReference>
<reference evidence="5" key="2">
    <citation type="submission" date="2015-08" db="EMBL/GenBank/DDBJ databases">
        <title>Genome sequence of extreme halophilic archaea of Halolamina pelagica CDK2 isolated from Rann of Kutch, India.</title>
        <authorList>
            <person name="Kaushik R."/>
            <person name="Gaba S."/>
            <person name="Singh R.N."/>
            <person name="Abrol S."/>
            <person name="Yadav A.N."/>
            <person name="Saxena A.K."/>
        </authorList>
    </citation>
    <scope>NUCLEOTIDE SEQUENCE</scope>
    <source>
        <strain evidence="5">CDK2</strain>
    </source>
</reference>
<gene>
    <name evidence="5" type="ORF">SY89_00017</name>
    <name evidence="6" type="ORF">SY89_03114</name>
</gene>
<evidence type="ECO:0000313" key="6">
    <source>
        <dbReference type="EMBL" id="KPN32346.1"/>
    </source>
</evidence>
<dbReference type="Proteomes" id="UP000050535">
    <property type="component" value="Unassembled WGS sequence"/>
</dbReference>
<evidence type="ECO:0000313" key="7">
    <source>
        <dbReference type="Proteomes" id="UP000050535"/>
    </source>
</evidence>
<dbReference type="AlphaFoldDB" id="A0A0P7GLA1"/>
<dbReference type="SUPFAM" id="SSF55811">
    <property type="entry name" value="Nudix"/>
    <property type="match status" value="1"/>
</dbReference>
<dbReference type="InterPro" id="IPR015797">
    <property type="entry name" value="NUDIX_hydrolase-like_dom_sf"/>
</dbReference>
<dbReference type="PROSITE" id="PS00893">
    <property type="entry name" value="NUDIX_BOX"/>
    <property type="match status" value="1"/>
</dbReference>
<dbReference type="Gene3D" id="3.90.79.10">
    <property type="entry name" value="Nucleoside Triphosphate Pyrophosphohydrolase"/>
    <property type="match status" value="1"/>
</dbReference>
<evidence type="ECO:0000259" key="4">
    <source>
        <dbReference type="PROSITE" id="PS51462"/>
    </source>
</evidence>
<feature type="domain" description="Nudix hydrolase" evidence="4">
    <location>
        <begin position="1"/>
        <end position="123"/>
    </location>
</feature>